<reference evidence="3 4" key="2">
    <citation type="submission" date="2018-06" db="EMBL/GenBank/DDBJ databases">
        <title>Metagenomic assembly of (sub)arctic Cyanobacteria and their associated microbiome from non-axenic cultures.</title>
        <authorList>
            <person name="Baurain D."/>
        </authorList>
    </citation>
    <scope>NUCLEOTIDE SEQUENCE [LARGE SCALE GENOMIC DNA]</scope>
    <source>
        <strain evidence="3">ULC066bin1</strain>
    </source>
</reference>
<comment type="caution">
    <text evidence="3">The sequence shown here is derived from an EMBL/GenBank/DDBJ whole genome shotgun (WGS) entry which is preliminary data.</text>
</comment>
<dbReference type="SUPFAM" id="SSF89447">
    <property type="entry name" value="AbrB/MazE/MraZ-like"/>
    <property type="match status" value="1"/>
</dbReference>
<dbReference type="Gene3D" id="2.10.260.10">
    <property type="match status" value="1"/>
</dbReference>
<evidence type="ECO:0000259" key="2">
    <source>
        <dbReference type="PROSITE" id="PS51740"/>
    </source>
</evidence>
<protein>
    <submittedName>
        <fullName evidence="3">Transcriptional regulator/antitoxin, MazE</fullName>
    </submittedName>
</protein>
<keyword evidence="1" id="KW-0238">DNA-binding</keyword>
<dbReference type="InterPro" id="IPR039052">
    <property type="entry name" value="Antitox_PemI-like"/>
</dbReference>
<dbReference type="InterPro" id="IPR037914">
    <property type="entry name" value="SpoVT-AbrB_sf"/>
</dbReference>
<feature type="domain" description="SpoVT-AbrB" evidence="2">
    <location>
        <begin position="3"/>
        <end position="48"/>
    </location>
</feature>
<dbReference type="EMBL" id="QBML01000009">
    <property type="protein sequence ID" value="PZO41875.1"/>
    <property type="molecule type" value="Genomic_DNA"/>
</dbReference>
<dbReference type="SMART" id="SM00966">
    <property type="entry name" value="SpoVT_AbrB"/>
    <property type="match status" value="1"/>
</dbReference>
<sequence>MLVKVQKWGNSQGIRLSKEVLAEANILVGDELEIISTKDQLVIKPVRKIRGKYQLQDLVAQIPHDYKPKEENWGSPIGLEAW</sequence>
<evidence type="ECO:0000256" key="1">
    <source>
        <dbReference type="PROSITE-ProRule" id="PRU01076"/>
    </source>
</evidence>
<dbReference type="AlphaFoldDB" id="A0A2W4Y4F5"/>
<organism evidence="3 4">
    <name type="scientific">Pseudanabaena frigida</name>
    <dbReference type="NCBI Taxonomy" id="945775"/>
    <lineage>
        <taxon>Bacteria</taxon>
        <taxon>Bacillati</taxon>
        <taxon>Cyanobacteriota</taxon>
        <taxon>Cyanophyceae</taxon>
        <taxon>Pseudanabaenales</taxon>
        <taxon>Pseudanabaenaceae</taxon>
        <taxon>Pseudanabaena</taxon>
    </lineage>
</organism>
<dbReference type="GO" id="GO:0003677">
    <property type="term" value="F:DNA binding"/>
    <property type="evidence" value="ECO:0007669"/>
    <property type="project" value="UniProtKB-UniRule"/>
</dbReference>
<dbReference type="InterPro" id="IPR007159">
    <property type="entry name" value="SpoVT-AbrB_dom"/>
</dbReference>
<dbReference type="PANTHER" id="PTHR40516">
    <property type="entry name" value="ANTITOXIN CHPS-RELATED"/>
    <property type="match status" value="1"/>
</dbReference>
<dbReference type="PANTHER" id="PTHR40516:SF1">
    <property type="entry name" value="ANTITOXIN CHPS-RELATED"/>
    <property type="match status" value="1"/>
</dbReference>
<dbReference type="PROSITE" id="PS51740">
    <property type="entry name" value="SPOVT_ABRB"/>
    <property type="match status" value="1"/>
</dbReference>
<dbReference type="GO" id="GO:0097351">
    <property type="term" value="F:toxin sequestering activity"/>
    <property type="evidence" value="ECO:0007669"/>
    <property type="project" value="InterPro"/>
</dbReference>
<gene>
    <name evidence="3" type="ORF">DCF19_08370</name>
</gene>
<dbReference type="Proteomes" id="UP000249467">
    <property type="component" value="Unassembled WGS sequence"/>
</dbReference>
<dbReference type="Pfam" id="PF04014">
    <property type="entry name" value="MazE_antitoxin"/>
    <property type="match status" value="1"/>
</dbReference>
<evidence type="ECO:0000313" key="4">
    <source>
        <dbReference type="Proteomes" id="UP000249467"/>
    </source>
</evidence>
<accession>A0A2W4Y4F5</accession>
<proteinExistence type="predicted"/>
<reference evidence="3 4" key="1">
    <citation type="submission" date="2018-04" db="EMBL/GenBank/DDBJ databases">
        <authorList>
            <person name="Go L.Y."/>
            <person name="Mitchell J.A."/>
        </authorList>
    </citation>
    <scope>NUCLEOTIDE SEQUENCE [LARGE SCALE GENOMIC DNA]</scope>
    <source>
        <strain evidence="3">ULC066bin1</strain>
    </source>
</reference>
<name>A0A2W4Y4F5_9CYAN</name>
<evidence type="ECO:0000313" key="3">
    <source>
        <dbReference type="EMBL" id="PZO41875.1"/>
    </source>
</evidence>